<gene>
    <name evidence="1" type="ORF">SDC9_185802</name>
</gene>
<sequence length="122" mass="14217">MGMHFKLSESIDSGFEKERFAYLDDYMCDLIYKNKDIFSEDVDIFISLDPYGDKLFTSDEIKLLLNASQKIIQKDIFDYLDSINEFENCDVEKEEFIEFAKSMIKTCTFALANNKKIVSQGD</sequence>
<dbReference type="EMBL" id="VSSQ01093412">
    <property type="protein sequence ID" value="MPN38278.1"/>
    <property type="molecule type" value="Genomic_DNA"/>
</dbReference>
<evidence type="ECO:0000313" key="1">
    <source>
        <dbReference type="EMBL" id="MPN38278.1"/>
    </source>
</evidence>
<name>A0A645HGW1_9ZZZZ</name>
<dbReference type="AlphaFoldDB" id="A0A645HGW1"/>
<comment type="caution">
    <text evidence="1">The sequence shown here is derived from an EMBL/GenBank/DDBJ whole genome shotgun (WGS) entry which is preliminary data.</text>
</comment>
<protein>
    <submittedName>
        <fullName evidence="1">Uncharacterized protein</fullName>
    </submittedName>
</protein>
<reference evidence="1" key="1">
    <citation type="submission" date="2019-08" db="EMBL/GenBank/DDBJ databases">
        <authorList>
            <person name="Kucharzyk K."/>
            <person name="Murdoch R.W."/>
            <person name="Higgins S."/>
            <person name="Loffler F."/>
        </authorList>
    </citation>
    <scope>NUCLEOTIDE SEQUENCE</scope>
</reference>
<accession>A0A645HGW1</accession>
<organism evidence="1">
    <name type="scientific">bioreactor metagenome</name>
    <dbReference type="NCBI Taxonomy" id="1076179"/>
    <lineage>
        <taxon>unclassified sequences</taxon>
        <taxon>metagenomes</taxon>
        <taxon>ecological metagenomes</taxon>
    </lineage>
</organism>
<proteinExistence type="predicted"/>